<proteinExistence type="predicted"/>
<organism evidence="2 3">
    <name type="scientific">Halteria grandinella</name>
    <dbReference type="NCBI Taxonomy" id="5974"/>
    <lineage>
        <taxon>Eukaryota</taxon>
        <taxon>Sar</taxon>
        <taxon>Alveolata</taxon>
        <taxon>Ciliophora</taxon>
        <taxon>Intramacronucleata</taxon>
        <taxon>Spirotrichea</taxon>
        <taxon>Stichotrichia</taxon>
        <taxon>Sporadotrichida</taxon>
        <taxon>Halteriidae</taxon>
        <taxon>Halteria</taxon>
    </lineage>
</organism>
<evidence type="ECO:0000313" key="2">
    <source>
        <dbReference type="EMBL" id="TNV76996.1"/>
    </source>
</evidence>
<sequence>MRSILLSTAAVLFTTVSATNPFLLATPPQSLLLQDEGDLNLPFSADLACGACVRSGFSYCAIKEGDWYKRAAKDVCCEDDKCVVDMLAKKGKDEMDCATTREFFNETDIYYADRFNLLQKFCAKRQNSTACCNAKNPKDKCELKLRYKEWDNVTIDLQSVAFGGTCTYKVEAKCGYPSLVVNNSNIDKDDDDKKNETFHHDEANVGRHKDGKTEFKLDKKEKEDKDDEKEDCQKTKLYLTLTNLNNPNKAVESRMLQADGDSSTALLSYASDIPDFGVNARSVSYLISALFVAITYFAL</sequence>
<dbReference type="Proteomes" id="UP000785679">
    <property type="component" value="Unassembled WGS sequence"/>
</dbReference>
<dbReference type="EMBL" id="RRYP01012614">
    <property type="protein sequence ID" value="TNV76996.1"/>
    <property type="molecule type" value="Genomic_DNA"/>
</dbReference>
<name>A0A8J8NKN2_HALGN</name>
<gene>
    <name evidence="2" type="ORF">FGO68_gene2805</name>
</gene>
<evidence type="ECO:0000256" key="1">
    <source>
        <dbReference type="SAM" id="SignalP"/>
    </source>
</evidence>
<keyword evidence="3" id="KW-1185">Reference proteome</keyword>
<protein>
    <submittedName>
        <fullName evidence="2">Uncharacterized protein</fullName>
    </submittedName>
</protein>
<feature type="signal peptide" evidence="1">
    <location>
        <begin position="1"/>
        <end position="18"/>
    </location>
</feature>
<dbReference type="AlphaFoldDB" id="A0A8J8NKN2"/>
<evidence type="ECO:0000313" key="3">
    <source>
        <dbReference type="Proteomes" id="UP000785679"/>
    </source>
</evidence>
<keyword evidence="1" id="KW-0732">Signal</keyword>
<accession>A0A8J8NKN2</accession>
<comment type="caution">
    <text evidence="2">The sequence shown here is derived from an EMBL/GenBank/DDBJ whole genome shotgun (WGS) entry which is preliminary data.</text>
</comment>
<feature type="chain" id="PRO_5035291025" evidence="1">
    <location>
        <begin position="19"/>
        <end position="299"/>
    </location>
</feature>
<reference evidence="2" key="1">
    <citation type="submission" date="2019-06" db="EMBL/GenBank/DDBJ databases">
        <authorList>
            <person name="Zheng W."/>
        </authorList>
    </citation>
    <scope>NUCLEOTIDE SEQUENCE</scope>
    <source>
        <strain evidence="2">QDHG01</strain>
    </source>
</reference>